<evidence type="ECO:0000313" key="6">
    <source>
        <dbReference type="Proteomes" id="UP000287033"/>
    </source>
</evidence>
<comment type="similarity">
    <text evidence="2">Belongs to the gasdermin family.</text>
</comment>
<evidence type="ECO:0000259" key="4">
    <source>
        <dbReference type="Pfam" id="PF04598"/>
    </source>
</evidence>
<keyword evidence="3" id="KW-0472">Membrane</keyword>
<comment type="subcellular location">
    <subcellularLocation>
        <location evidence="1">Endomembrane system</location>
    </subcellularLocation>
</comment>
<sequence>MCSNKEVRRKEREWQGFQQKSRYMQKEVILLRIMFQEVTKEIVNEIDPDGRWIPTSSLAQSYCKPLHLILKKKPFIPFFQDKFIPMPFTLTDILQNSKNLDFGLESSPVAAYGQGSGSSVSTSVCAPIGEAGADISGSKSDAMSVIEMIKRAISKKKLDENIQDRKIDRKNSFVKQLKDNFIYVITEVIETKDPCYLITAECKMEETKKILFPAGTPIAYKVLELAIAGDGTLGFQWRKTKLCSLRLTSLSAQKAEIDKSLAELTKLPKDKRLLFHNTFLEILGSSDNLPDIETMRKLNGVSTQKGLNYSPSFSELNPDILPDLAASVKMKIIPTLLKLLEKIEKQYFNPFPIHLVDVAGNMQKPEETLETLALQLTDSELLTTQKILKEFGVDLKRAKSTITHHCDNRHNAMLFHIFSSLYILSAYLYIMFHKATQKIVNEIDPYGSTLIPATSPYFSDDFKPLHIIKKKKRTWFFTKDKYIPTSITLADILKDGKDLDIGSQTSNFSGYAERSSFYSSGEVDASVCTVDAGVHASGGVADIISTVEMKKRVISEMMLLEATKDRKINRRHHFVKHLRNNIFHIILEVVETDRPCDLNSLFKAQAGVEVPTKIMKAKGRVDVALKQNLSFPAGTTIAFKVLKLWITEDDTLDIFWDQLQASSCELNLDIFTLLATSVEMKIISRQLKTLEKIEERFFICFAPEMQIDPAEETLETLALQFTESEFEITQGILEEFGFHLKREDTSISFEMHHMNKNMFCSIFAALSVLKALDDQVKM</sequence>
<proteinExistence type="inferred from homology"/>
<evidence type="ECO:0000256" key="2">
    <source>
        <dbReference type="ARBA" id="ARBA00009279"/>
    </source>
</evidence>
<gene>
    <name evidence="5" type="ORF">chiPu_0014580</name>
</gene>
<dbReference type="InterPro" id="IPR042377">
    <property type="entry name" value="GSDME"/>
</dbReference>
<evidence type="ECO:0000256" key="1">
    <source>
        <dbReference type="ARBA" id="ARBA00004308"/>
    </source>
</evidence>
<dbReference type="Proteomes" id="UP000287033">
    <property type="component" value="Unassembled WGS sequence"/>
</dbReference>
<evidence type="ECO:0000313" key="5">
    <source>
        <dbReference type="EMBL" id="GCC36088.1"/>
    </source>
</evidence>
<reference evidence="5 6" key="1">
    <citation type="journal article" date="2018" name="Nat. Ecol. Evol.">
        <title>Shark genomes provide insights into elasmobranch evolution and the origin of vertebrates.</title>
        <authorList>
            <person name="Hara Y"/>
            <person name="Yamaguchi K"/>
            <person name="Onimaru K"/>
            <person name="Kadota M"/>
            <person name="Koyanagi M"/>
            <person name="Keeley SD"/>
            <person name="Tatsumi K"/>
            <person name="Tanaka K"/>
            <person name="Motone F"/>
            <person name="Kageyama Y"/>
            <person name="Nozu R"/>
            <person name="Adachi N"/>
            <person name="Nishimura O"/>
            <person name="Nakagawa R"/>
            <person name="Tanegashima C"/>
            <person name="Kiyatake I"/>
            <person name="Matsumoto R"/>
            <person name="Murakumo K"/>
            <person name="Nishida K"/>
            <person name="Terakita A"/>
            <person name="Kuratani S"/>
            <person name="Sato K"/>
            <person name="Hyodo S Kuraku.S."/>
        </authorList>
    </citation>
    <scope>NUCLEOTIDE SEQUENCE [LARGE SCALE GENOMIC DNA]</scope>
</reference>
<dbReference type="PANTHER" id="PTHR15207">
    <property type="entry name" value="NONSYNDROMIC HEARING IMPAIRMENT PROTEIN"/>
    <property type="match status" value="1"/>
</dbReference>
<feature type="domain" description="Gasdermin pore forming" evidence="4">
    <location>
        <begin position="431"/>
        <end position="655"/>
    </location>
</feature>
<protein>
    <recommendedName>
        <fullName evidence="4">Gasdermin pore forming domain-containing protein</fullName>
    </recommendedName>
</protein>
<comment type="caution">
    <text evidence="5">The sequence shown here is derived from an EMBL/GenBank/DDBJ whole genome shotgun (WGS) entry which is preliminary data.</text>
</comment>
<evidence type="ECO:0000256" key="3">
    <source>
        <dbReference type="ARBA" id="ARBA00023136"/>
    </source>
</evidence>
<dbReference type="GO" id="GO:0012501">
    <property type="term" value="P:programmed cell death"/>
    <property type="evidence" value="ECO:0007669"/>
    <property type="project" value="InterPro"/>
</dbReference>
<dbReference type="GO" id="GO:0012505">
    <property type="term" value="C:endomembrane system"/>
    <property type="evidence" value="ECO:0007669"/>
    <property type="project" value="UniProtKB-SubCell"/>
</dbReference>
<dbReference type="OrthoDB" id="9944616at2759"/>
<feature type="domain" description="Gasdermin pore forming" evidence="4">
    <location>
        <begin position="34"/>
        <end position="198"/>
    </location>
</feature>
<name>A0A401T0E1_CHIPU</name>
<accession>A0A401T0E1</accession>
<dbReference type="Pfam" id="PF04598">
    <property type="entry name" value="Gasdermin"/>
    <property type="match status" value="2"/>
</dbReference>
<keyword evidence="6" id="KW-1185">Reference proteome</keyword>
<dbReference type="AlphaFoldDB" id="A0A401T0E1"/>
<organism evidence="5 6">
    <name type="scientific">Chiloscyllium punctatum</name>
    <name type="common">Brownbanded bambooshark</name>
    <name type="synonym">Hemiscyllium punctatum</name>
    <dbReference type="NCBI Taxonomy" id="137246"/>
    <lineage>
        <taxon>Eukaryota</taxon>
        <taxon>Metazoa</taxon>
        <taxon>Chordata</taxon>
        <taxon>Craniata</taxon>
        <taxon>Vertebrata</taxon>
        <taxon>Chondrichthyes</taxon>
        <taxon>Elasmobranchii</taxon>
        <taxon>Galeomorphii</taxon>
        <taxon>Galeoidea</taxon>
        <taxon>Orectolobiformes</taxon>
        <taxon>Hemiscylliidae</taxon>
        <taxon>Chiloscyllium</taxon>
    </lineage>
</organism>
<dbReference type="InterPro" id="IPR040460">
    <property type="entry name" value="Gasdermin_pore"/>
</dbReference>
<dbReference type="PANTHER" id="PTHR15207:SF3">
    <property type="entry name" value="DEAFNESS, AUTOSOMAL DOMINANT 5-RELATED"/>
    <property type="match status" value="1"/>
</dbReference>
<dbReference type="GO" id="GO:0005737">
    <property type="term" value="C:cytoplasm"/>
    <property type="evidence" value="ECO:0007669"/>
    <property type="project" value="TreeGrafter"/>
</dbReference>
<dbReference type="EMBL" id="BEZZ01000786">
    <property type="protein sequence ID" value="GCC36088.1"/>
    <property type="molecule type" value="Genomic_DNA"/>
</dbReference>